<evidence type="ECO:0000256" key="1">
    <source>
        <dbReference type="ARBA" id="ARBA00023172"/>
    </source>
</evidence>
<keyword evidence="1" id="KW-0233">DNA recombination</keyword>
<comment type="caution">
    <text evidence="3">The sequence shown here is derived from an EMBL/GenBank/DDBJ whole genome shotgun (WGS) entry which is preliminary data.</text>
</comment>
<evidence type="ECO:0000313" key="4">
    <source>
        <dbReference type="Proteomes" id="UP000318186"/>
    </source>
</evidence>
<dbReference type="AlphaFoldDB" id="A0A561TTY0"/>
<protein>
    <submittedName>
        <fullName evidence="3">Phage integrase family protein</fullName>
    </submittedName>
</protein>
<sequence length="87" mass="9228">MAEGLPAGGSVLDGVGFVRADDLAGGLVIYGFRHFFASNCLSNRIPITDVAEWMGHTSIDVTFNIYRHLMPGSIGKAAKLLDVGMTS</sequence>
<accession>A0A561TTY0</accession>
<dbReference type="EMBL" id="VIWW01000003">
    <property type="protein sequence ID" value="TWF90589.1"/>
    <property type="molecule type" value="Genomic_DNA"/>
</dbReference>
<dbReference type="InterPro" id="IPR002104">
    <property type="entry name" value="Integrase_catalytic"/>
</dbReference>
<dbReference type="InterPro" id="IPR013762">
    <property type="entry name" value="Integrase-like_cat_sf"/>
</dbReference>
<organism evidence="3 4">
    <name type="scientific">Streptomyces brevispora</name>
    <dbReference type="NCBI Taxonomy" id="887462"/>
    <lineage>
        <taxon>Bacteria</taxon>
        <taxon>Bacillati</taxon>
        <taxon>Actinomycetota</taxon>
        <taxon>Actinomycetes</taxon>
        <taxon>Kitasatosporales</taxon>
        <taxon>Streptomycetaceae</taxon>
        <taxon>Streptomyces</taxon>
    </lineage>
</organism>
<dbReference type="GO" id="GO:0015074">
    <property type="term" value="P:DNA integration"/>
    <property type="evidence" value="ECO:0007669"/>
    <property type="project" value="InterPro"/>
</dbReference>
<name>A0A561TTY0_9ACTN</name>
<dbReference type="GO" id="GO:0006310">
    <property type="term" value="P:DNA recombination"/>
    <property type="evidence" value="ECO:0007669"/>
    <property type="project" value="UniProtKB-KW"/>
</dbReference>
<dbReference type="Pfam" id="PF00589">
    <property type="entry name" value="Phage_integrase"/>
    <property type="match status" value="1"/>
</dbReference>
<evidence type="ECO:0000313" key="3">
    <source>
        <dbReference type="EMBL" id="TWF90589.1"/>
    </source>
</evidence>
<dbReference type="GO" id="GO:0003677">
    <property type="term" value="F:DNA binding"/>
    <property type="evidence" value="ECO:0007669"/>
    <property type="project" value="InterPro"/>
</dbReference>
<gene>
    <name evidence="3" type="ORF">FHX80_134</name>
</gene>
<feature type="domain" description="Tyr recombinase" evidence="2">
    <location>
        <begin position="31"/>
        <end position="69"/>
    </location>
</feature>
<dbReference type="SUPFAM" id="SSF56349">
    <property type="entry name" value="DNA breaking-rejoining enzymes"/>
    <property type="match status" value="1"/>
</dbReference>
<reference evidence="3 4" key="1">
    <citation type="submission" date="2019-06" db="EMBL/GenBank/DDBJ databases">
        <title>Sequencing the genomes of 1000 actinobacteria strains.</title>
        <authorList>
            <person name="Klenk H.-P."/>
        </authorList>
    </citation>
    <scope>NUCLEOTIDE SEQUENCE [LARGE SCALE GENOMIC DNA]</scope>
    <source>
        <strain evidence="3 4">DSM 42059</strain>
    </source>
</reference>
<evidence type="ECO:0000259" key="2">
    <source>
        <dbReference type="Pfam" id="PF00589"/>
    </source>
</evidence>
<dbReference type="Gene3D" id="1.10.443.10">
    <property type="entry name" value="Intergrase catalytic core"/>
    <property type="match status" value="1"/>
</dbReference>
<dbReference type="Proteomes" id="UP000318186">
    <property type="component" value="Unassembled WGS sequence"/>
</dbReference>
<dbReference type="InterPro" id="IPR011010">
    <property type="entry name" value="DNA_brk_join_enz"/>
</dbReference>
<proteinExistence type="predicted"/>